<dbReference type="InterPro" id="IPR008271">
    <property type="entry name" value="Ser/Thr_kinase_AS"/>
</dbReference>
<dbReference type="STRING" id="121845.A0A3Q0IRL3"/>
<gene>
    <name evidence="14" type="primary">LOC113467109</name>
</gene>
<dbReference type="InterPro" id="IPR051131">
    <property type="entry name" value="NEK_Ser/Thr_kinase_NIMA"/>
</dbReference>
<dbReference type="Gene3D" id="3.30.200.20">
    <property type="entry name" value="Phosphorylase Kinase, domain 1"/>
    <property type="match status" value="2"/>
</dbReference>
<dbReference type="PROSITE" id="PS00108">
    <property type="entry name" value="PROTEIN_KINASE_ST"/>
    <property type="match status" value="1"/>
</dbReference>
<dbReference type="GO" id="GO:0004674">
    <property type="term" value="F:protein serine/threonine kinase activity"/>
    <property type="evidence" value="ECO:0007669"/>
    <property type="project" value="UniProtKB-KW"/>
</dbReference>
<evidence type="ECO:0000256" key="6">
    <source>
        <dbReference type="ARBA" id="ARBA00022777"/>
    </source>
</evidence>
<keyword evidence="13" id="KW-1185">Reference proteome</keyword>
<evidence type="ECO:0000256" key="11">
    <source>
        <dbReference type="SAM" id="MobiDB-lite"/>
    </source>
</evidence>
<comment type="catalytic activity">
    <reaction evidence="8">
        <text>L-threonyl-[protein] + ATP = O-phospho-L-threonyl-[protein] + ADP + H(+)</text>
        <dbReference type="Rhea" id="RHEA:46608"/>
        <dbReference type="Rhea" id="RHEA-COMP:11060"/>
        <dbReference type="Rhea" id="RHEA-COMP:11605"/>
        <dbReference type="ChEBI" id="CHEBI:15378"/>
        <dbReference type="ChEBI" id="CHEBI:30013"/>
        <dbReference type="ChEBI" id="CHEBI:30616"/>
        <dbReference type="ChEBI" id="CHEBI:61977"/>
        <dbReference type="ChEBI" id="CHEBI:456216"/>
        <dbReference type="EC" id="2.7.11.1"/>
    </reaction>
</comment>
<dbReference type="EC" id="2.7.11.1" evidence="2"/>
<dbReference type="SMART" id="SM00220">
    <property type="entry name" value="S_TKc"/>
    <property type="match status" value="1"/>
</dbReference>
<dbReference type="GO" id="GO:0005524">
    <property type="term" value="F:ATP binding"/>
    <property type="evidence" value="ECO:0007669"/>
    <property type="project" value="UniProtKB-KW"/>
</dbReference>
<evidence type="ECO:0000256" key="9">
    <source>
        <dbReference type="ARBA" id="ARBA00048679"/>
    </source>
</evidence>
<feature type="coiled-coil region" evidence="10">
    <location>
        <begin position="506"/>
        <end position="533"/>
    </location>
</feature>
<feature type="region of interest" description="Disordered" evidence="11">
    <location>
        <begin position="379"/>
        <end position="421"/>
    </location>
</feature>
<dbReference type="KEGG" id="dci:113467109"/>
<dbReference type="AlphaFoldDB" id="A0A3Q0IRL3"/>
<keyword evidence="6 14" id="KW-0418">Kinase</keyword>
<accession>A0A3Q0IRL3</accession>
<dbReference type="PaxDb" id="121845-A0A3Q0IRL3"/>
<evidence type="ECO:0000256" key="10">
    <source>
        <dbReference type="SAM" id="Coils"/>
    </source>
</evidence>
<evidence type="ECO:0000256" key="7">
    <source>
        <dbReference type="ARBA" id="ARBA00022840"/>
    </source>
</evidence>
<evidence type="ECO:0000313" key="14">
    <source>
        <dbReference type="RefSeq" id="XP_026678907.1"/>
    </source>
</evidence>
<proteinExistence type="inferred from homology"/>
<dbReference type="PANTHER" id="PTHR44899:SF10">
    <property type="entry name" value="NIMA-RELATED KINASE 2"/>
    <property type="match status" value="1"/>
</dbReference>
<dbReference type="PANTHER" id="PTHR44899">
    <property type="entry name" value="CAMK FAMILY PROTEIN KINASE"/>
    <property type="match status" value="1"/>
</dbReference>
<comment type="catalytic activity">
    <reaction evidence="9">
        <text>L-seryl-[protein] + ATP = O-phospho-L-seryl-[protein] + ADP + H(+)</text>
        <dbReference type="Rhea" id="RHEA:17989"/>
        <dbReference type="Rhea" id="RHEA-COMP:9863"/>
        <dbReference type="Rhea" id="RHEA-COMP:11604"/>
        <dbReference type="ChEBI" id="CHEBI:15378"/>
        <dbReference type="ChEBI" id="CHEBI:29999"/>
        <dbReference type="ChEBI" id="CHEBI:30616"/>
        <dbReference type="ChEBI" id="CHEBI:83421"/>
        <dbReference type="ChEBI" id="CHEBI:456216"/>
        <dbReference type="EC" id="2.7.11.1"/>
    </reaction>
</comment>
<keyword evidence="3" id="KW-0723">Serine/threonine-protein kinase</keyword>
<evidence type="ECO:0000256" key="3">
    <source>
        <dbReference type="ARBA" id="ARBA00022527"/>
    </source>
</evidence>
<protein>
    <recommendedName>
        <fullName evidence="2">non-specific serine/threonine protein kinase</fullName>
        <ecNumber evidence="2">2.7.11.1</ecNumber>
    </recommendedName>
</protein>
<keyword evidence="10" id="KW-0175">Coiled coil</keyword>
<evidence type="ECO:0000256" key="1">
    <source>
        <dbReference type="ARBA" id="ARBA00010886"/>
    </source>
</evidence>
<dbReference type="Pfam" id="PF00069">
    <property type="entry name" value="Pkinase"/>
    <property type="match status" value="1"/>
</dbReference>
<evidence type="ECO:0000256" key="2">
    <source>
        <dbReference type="ARBA" id="ARBA00012513"/>
    </source>
</evidence>
<dbReference type="Gene3D" id="1.10.510.10">
    <property type="entry name" value="Transferase(Phosphotransferase) domain 1"/>
    <property type="match status" value="1"/>
</dbReference>
<name>A0A3Q0IRL3_DIACI</name>
<feature type="compositionally biased region" description="Basic and acidic residues" evidence="11">
    <location>
        <begin position="393"/>
        <end position="402"/>
    </location>
</feature>
<sequence>MSLLSDYQVIHAIGSGSFGTCYKVRHKHTNKYFVWKVIDYGDMSEEKKKLLVSEVNVLSELDSEYIVKYHDRIIDPDITTLYIIMEYCAGGDLASLIKKCKRTEQYLDERFIWKVLYQLSKALQVCHSSCILHRDIKPANVFLDENNNVKLGDFGLARILNMNESHSYTLVGTPYYMSPVRLSNPRTVNSRAEHYINVWFHRIPIHYSEYLHHIVIFMLSKNNETRPNIETLLQHPLVVKHTSFCMKENRRHCEDSTKPFIETCQVQNYEPEDDIYGTCVDNNKEIHENEQLSIMDEKGNAVGLVNEPKRDTNYACPEAIVGTGIRQRLLDPDNKTKPDTELTVNQISLIRQIFNSKMHMKNVMPCYSSEESIYMNGKSLLNTTNNNNTNAESEQKRSREDNGNDSQGNHTNVKQDKPYLESIQNKAKMKPYLETAIDEMSDQGQDVKIISILEENTNGSGGELLDAMNKDQIIACYQTLEHKINEILAFQNKHNSNHTDSLEMLLKEKLDRIRQHEAYIKTKEKQLQALEMSLNKREKCLAMQEKLVQDKIQRAQVYLKQCKDSRRSKLSCDNETVKLLDRDKPLNHARISKTSLPIRKSKAIEDNDSSFSADPGDTSILPTVAKIDPNKVKPIKYHRHVHFKDQFIELFNDIDEMRKCPALVLVNKINC</sequence>
<dbReference type="RefSeq" id="XP_026678907.1">
    <property type="nucleotide sequence ID" value="XM_026823106.1"/>
</dbReference>
<dbReference type="InterPro" id="IPR000719">
    <property type="entry name" value="Prot_kinase_dom"/>
</dbReference>
<evidence type="ECO:0000256" key="5">
    <source>
        <dbReference type="ARBA" id="ARBA00022741"/>
    </source>
</evidence>
<comment type="similarity">
    <text evidence="1">Belongs to the protein kinase superfamily. NEK Ser/Thr protein kinase family. NIMA subfamily.</text>
</comment>
<evidence type="ECO:0000259" key="12">
    <source>
        <dbReference type="PROSITE" id="PS50011"/>
    </source>
</evidence>
<evidence type="ECO:0000256" key="8">
    <source>
        <dbReference type="ARBA" id="ARBA00047899"/>
    </source>
</evidence>
<organism evidence="13 14">
    <name type="scientific">Diaphorina citri</name>
    <name type="common">Asian citrus psyllid</name>
    <dbReference type="NCBI Taxonomy" id="121845"/>
    <lineage>
        <taxon>Eukaryota</taxon>
        <taxon>Metazoa</taxon>
        <taxon>Ecdysozoa</taxon>
        <taxon>Arthropoda</taxon>
        <taxon>Hexapoda</taxon>
        <taxon>Insecta</taxon>
        <taxon>Pterygota</taxon>
        <taxon>Neoptera</taxon>
        <taxon>Paraneoptera</taxon>
        <taxon>Hemiptera</taxon>
        <taxon>Sternorrhyncha</taxon>
        <taxon>Psylloidea</taxon>
        <taxon>Psyllidae</taxon>
        <taxon>Diaphorininae</taxon>
        <taxon>Diaphorina</taxon>
    </lineage>
</organism>
<feature type="domain" description="Protein kinase" evidence="12">
    <location>
        <begin position="7"/>
        <end position="238"/>
    </location>
</feature>
<dbReference type="SUPFAM" id="SSF56112">
    <property type="entry name" value="Protein kinase-like (PK-like)"/>
    <property type="match status" value="1"/>
</dbReference>
<reference evidence="14" key="1">
    <citation type="submission" date="2025-08" db="UniProtKB">
        <authorList>
            <consortium name="RefSeq"/>
        </authorList>
    </citation>
    <scope>IDENTIFICATION</scope>
</reference>
<evidence type="ECO:0000256" key="4">
    <source>
        <dbReference type="ARBA" id="ARBA00022679"/>
    </source>
</evidence>
<keyword evidence="5" id="KW-0547">Nucleotide-binding</keyword>
<keyword evidence="4" id="KW-0808">Transferase</keyword>
<evidence type="ECO:0000313" key="13">
    <source>
        <dbReference type="Proteomes" id="UP000079169"/>
    </source>
</evidence>
<dbReference type="PROSITE" id="PS50011">
    <property type="entry name" value="PROTEIN_KINASE_DOM"/>
    <property type="match status" value="1"/>
</dbReference>
<dbReference type="Proteomes" id="UP000079169">
    <property type="component" value="Unplaced"/>
</dbReference>
<dbReference type="InterPro" id="IPR011009">
    <property type="entry name" value="Kinase-like_dom_sf"/>
</dbReference>
<dbReference type="GeneID" id="113467109"/>
<keyword evidence="7" id="KW-0067">ATP-binding</keyword>